<sequence length="80" mass="9442">MTFEQITNTIIVAVVSTVTAACTWLVRTVLTNQKQIALLQEEISTRDTRREEDRSMWKELKDDVKEIKRDILDIYKKNKE</sequence>
<gene>
    <name evidence="2" type="ORF">UFOVP3_30</name>
</gene>
<evidence type="ECO:0000256" key="1">
    <source>
        <dbReference type="SAM" id="Phobius"/>
    </source>
</evidence>
<feature type="transmembrane region" description="Helical" evidence="1">
    <location>
        <begin position="6"/>
        <end position="26"/>
    </location>
</feature>
<proteinExistence type="predicted"/>
<keyword evidence="1" id="KW-1133">Transmembrane helix</keyword>
<protein>
    <submittedName>
        <fullName evidence="2">Uncharacterized protein</fullName>
    </submittedName>
</protein>
<keyword evidence="1" id="KW-0472">Membrane</keyword>
<dbReference type="EMBL" id="LR797814">
    <property type="protein sequence ID" value="CAB4240533.1"/>
    <property type="molecule type" value="Genomic_DNA"/>
</dbReference>
<evidence type="ECO:0000313" key="2">
    <source>
        <dbReference type="EMBL" id="CAB4240533.1"/>
    </source>
</evidence>
<name>A0A6J5T8Q3_9CAUD</name>
<accession>A0A6J5T8Q3</accession>
<keyword evidence="1" id="KW-0812">Transmembrane</keyword>
<reference evidence="2" key="1">
    <citation type="submission" date="2020-05" db="EMBL/GenBank/DDBJ databases">
        <authorList>
            <person name="Chiriac C."/>
            <person name="Salcher M."/>
            <person name="Ghai R."/>
            <person name="Kavagutti S V."/>
        </authorList>
    </citation>
    <scope>NUCLEOTIDE SEQUENCE</scope>
</reference>
<organism evidence="2">
    <name type="scientific">uncultured Caudovirales phage</name>
    <dbReference type="NCBI Taxonomy" id="2100421"/>
    <lineage>
        <taxon>Viruses</taxon>
        <taxon>Duplodnaviria</taxon>
        <taxon>Heunggongvirae</taxon>
        <taxon>Uroviricota</taxon>
        <taxon>Caudoviricetes</taxon>
        <taxon>Peduoviridae</taxon>
        <taxon>Maltschvirus</taxon>
        <taxon>Maltschvirus maltsch</taxon>
    </lineage>
</organism>